<dbReference type="EMBL" id="NPDT01000001">
    <property type="protein sequence ID" value="PJZ67410.1"/>
    <property type="molecule type" value="Genomic_DNA"/>
</dbReference>
<proteinExistence type="inferred from homology"/>
<evidence type="ECO:0000313" key="23">
    <source>
        <dbReference type="Proteomes" id="UP000231912"/>
    </source>
</evidence>
<comment type="caution">
    <text evidence="22">The sequence shown here is derived from an EMBL/GenBank/DDBJ whole genome shotgun (WGS) entry which is preliminary data.</text>
</comment>
<comment type="catalytic activity">
    <reaction evidence="20">
        <text>7,8-dihydropteroate + L-glutamate + ATP = 7,8-dihydrofolate + ADP + phosphate + H(+)</text>
        <dbReference type="Rhea" id="RHEA:23584"/>
        <dbReference type="ChEBI" id="CHEBI:15378"/>
        <dbReference type="ChEBI" id="CHEBI:17839"/>
        <dbReference type="ChEBI" id="CHEBI:29985"/>
        <dbReference type="ChEBI" id="CHEBI:30616"/>
        <dbReference type="ChEBI" id="CHEBI:43474"/>
        <dbReference type="ChEBI" id="CHEBI:57451"/>
        <dbReference type="ChEBI" id="CHEBI:456216"/>
        <dbReference type="EC" id="6.3.2.12"/>
    </reaction>
</comment>
<comment type="catalytic activity">
    <reaction evidence="17">
        <text>(6S)-5,6,7,8-tetrahydrofolyl-(gamma-L-Glu)(n) + L-glutamate + ATP = (6S)-5,6,7,8-tetrahydrofolyl-(gamma-L-Glu)(n+1) + ADP + phosphate + H(+)</text>
        <dbReference type="Rhea" id="RHEA:10580"/>
        <dbReference type="Rhea" id="RHEA-COMP:14738"/>
        <dbReference type="Rhea" id="RHEA-COMP:14740"/>
        <dbReference type="ChEBI" id="CHEBI:15378"/>
        <dbReference type="ChEBI" id="CHEBI:29985"/>
        <dbReference type="ChEBI" id="CHEBI:30616"/>
        <dbReference type="ChEBI" id="CHEBI:43474"/>
        <dbReference type="ChEBI" id="CHEBI:141005"/>
        <dbReference type="ChEBI" id="CHEBI:456216"/>
        <dbReference type="EC" id="6.3.2.17"/>
    </reaction>
</comment>
<comment type="pathway">
    <text evidence="3">Cofactor biosynthesis; tetrahydrofolylpolyglutamate biosynthesis.</text>
</comment>
<dbReference type="Gene3D" id="3.90.190.20">
    <property type="entry name" value="Mur ligase, C-terminal domain"/>
    <property type="match status" value="1"/>
</dbReference>
<accession>A0A2M9ZG54</accession>
<dbReference type="GO" id="GO:0005737">
    <property type="term" value="C:cytoplasm"/>
    <property type="evidence" value="ECO:0007669"/>
    <property type="project" value="TreeGrafter"/>
</dbReference>
<evidence type="ECO:0000256" key="15">
    <source>
        <dbReference type="ARBA" id="ARBA00030592"/>
    </source>
</evidence>
<reference evidence="22 23" key="1">
    <citation type="submission" date="2017-07" db="EMBL/GenBank/DDBJ databases">
        <title>Leptospira spp. isolated from tropical soils.</title>
        <authorList>
            <person name="Thibeaux R."/>
            <person name="Iraola G."/>
            <person name="Ferres I."/>
            <person name="Bierque E."/>
            <person name="Girault D."/>
            <person name="Soupe-Gilbert M.-E."/>
            <person name="Picardeau M."/>
            <person name="Goarant C."/>
        </authorList>
    </citation>
    <scope>NUCLEOTIDE SEQUENCE [LARGE SCALE GENOMIC DNA]</scope>
    <source>
        <strain evidence="22 23">FH2-C-A2</strain>
    </source>
</reference>
<dbReference type="GO" id="GO:0046872">
    <property type="term" value="F:metal ion binding"/>
    <property type="evidence" value="ECO:0007669"/>
    <property type="project" value="UniProtKB-KW"/>
</dbReference>
<dbReference type="InterPro" id="IPR036565">
    <property type="entry name" value="Mur-like_cat_sf"/>
</dbReference>
<keyword evidence="10" id="KW-0547">Nucleotide-binding</keyword>
<protein>
    <recommendedName>
        <fullName evidence="7">Dihydrofolate synthase/folylpolyglutamate synthase</fullName>
        <ecNumber evidence="5">6.3.2.12</ecNumber>
        <ecNumber evidence="6">6.3.2.17</ecNumber>
    </recommendedName>
    <alternativeName>
        <fullName evidence="16">Folylpoly-gamma-glutamate synthetase-dihydrofolate synthetase</fullName>
    </alternativeName>
    <alternativeName>
        <fullName evidence="14">Folylpolyglutamate synthetase</fullName>
    </alternativeName>
    <alternativeName>
        <fullName evidence="15">Tetrahydrofolylpolyglutamate synthase</fullName>
    </alternativeName>
</protein>
<evidence type="ECO:0000256" key="2">
    <source>
        <dbReference type="ARBA" id="ARBA00004799"/>
    </source>
</evidence>
<evidence type="ECO:0000256" key="10">
    <source>
        <dbReference type="ARBA" id="ARBA00022741"/>
    </source>
</evidence>
<dbReference type="GO" id="GO:0046656">
    <property type="term" value="P:folic acid biosynthetic process"/>
    <property type="evidence" value="ECO:0007669"/>
    <property type="project" value="UniProtKB-KW"/>
</dbReference>
<evidence type="ECO:0000256" key="17">
    <source>
        <dbReference type="ARBA" id="ARBA00047493"/>
    </source>
</evidence>
<organism evidence="22 23">
    <name type="scientific">Leptospira wolffii</name>
    <dbReference type="NCBI Taxonomy" id="409998"/>
    <lineage>
        <taxon>Bacteria</taxon>
        <taxon>Pseudomonadati</taxon>
        <taxon>Spirochaetota</taxon>
        <taxon>Spirochaetia</taxon>
        <taxon>Leptospirales</taxon>
        <taxon>Leptospiraceae</taxon>
        <taxon>Leptospira</taxon>
    </lineage>
</organism>
<keyword evidence="12" id="KW-0460">Magnesium</keyword>
<dbReference type="SUPFAM" id="SSF53244">
    <property type="entry name" value="MurD-like peptide ligases, peptide-binding domain"/>
    <property type="match status" value="1"/>
</dbReference>
<evidence type="ECO:0000256" key="4">
    <source>
        <dbReference type="ARBA" id="ARBA00008276"/>
    </source>
</evidence>
<dbReference type="GO" id="GO:0008841">
    <property type="term" value="F:dihydrofolate synthase activity"/>
    <property type="evidence" value="ECO:0007669"/>
    <property type="project" value="UniProtKB-EC"/>
</dbReference>
<evidence type="ECO:0000256" key="5">
    <source>
        <dbReference type="ARBA" id="ARBA00013023"/>
    </source>
</evidence>
<keyword evidence="11" id="KW-0067">ATP-binding</keyword>
<dbReference type="PANTHER" id="PTHR11136:SF0">
    <property type="entry name" value="DIHYDROFOLATE SYNTHETASE-RELATED"/>
    <property type="match status" value="1"/>
</dbReference>
<dbReference type="Proteomes" id="UP000231912">
    <property type="component" value="Unassembled WGS sequence"/>
</dbReference>
<evidence type="ECO:0000256" key="9">
    <source>
        <dbReference type="ARBA" id="ARBA00022723"/>
    </source>
</evidence>
<comment type="similarity">
    <text evidence="4">Belongs to the folylpolyglutamate synthase family.</text>
</comment>
<dbReference type="Pfam" id="PF02875">
    <property type="entry name" value="Mur_ligase_C"/>
    <property type="match status" value="1"/>
</dbReference>
<dbReference type="RefSeq" id="WP_100757912.1">
    <property type="nucleotide sequence ID" value="NZ_NPDT01000001.1"/>
</dbReference>
<dbReference type="Gene3D" id="3.40.1190.10">
    <property type="entry name" value="Mur-like, catalytic domain"/>
    <property type="match status" value="1"/>
</dbReference>
<name>A0A2M9ZG54_9LEPT</name>
<evidence type="ECO:0000259" key="21">
    <source>
        <dbReference type="Pfam" id="PF02875"/>
    </source>
</evidence>
<evidence type="ECO:0000256" key="18">
    <source>
        <dbReference type="ARBA" id="ARBA00047808"/>
    </source>
</evidence>
<dbReference type="SUPFAM" id="SSF53623">
    <property type="entry name" value="MurD-like peptide ligases, catalytic domain"/>
    <property type="match status" value="1"/>
</dbReference>
<dbReference type="EC" id="6.3.2.12" evidence="5"/>
<evidence type="ECO:0000256" key="3">
    <source>
        <dbReference type="ARBA" id="ARBA00005150"/>
    </source>
</evidence>
<dbReference type="AlphaFoldDB" id="A0A2M9ZG54"/>
<sequence>MESPEFLEFASRLTNLEKTRNFNVFGAYSLDPFRDLLDRYGWRNRKKERLRISVVGTNGKGSISHFLAEYFSKLGFSVGLYTSPHLKDPRERIRLSPELRPVKDEDLKELTKLLFSDSSREELSSLSWFEWFTLAAFVLFEEKDRSVQIYEAGLGGRLDATKLAEPDVVIVCAIGEDHKAVLGNTKESILKEKLGIISDRTKLVFALEPEPSLQTILEEFCEERRIDLATFPSLAQGKSYLRHNQEFVKFLVPRLMEVIAKKRILPENKGEEIVQNLSPPPGRLEIVSDSPFIVFDPAHNPDAVRITLSSLGAAFPGKKFSIIAGFLPDKEGESMAKDLTDYTKAKNTDLYFLNAKEFLLPKGFESFTVSPEKLSEKLESINAKGEGILVLGSFRMYSYISQKD</sequence>
<evidence type="ECO:0000256" key="20">
    <source>
        <dbReference type="ARBA" id="ARBA00049161"/>
    </source>
</evidence>
<keyword evidence="9" id="KW-0479">Metal-binding</keyword>
<keyword evidence="8" id="KW-0436">Ligase</keyword>
<dbReference type="InterPro" id="IPR001645">
    <property type="entry name" value="Folylpolyglutamate_synth"/>
</dbReference>
<evidence type="ECO:0000256" key="19">
    <source>
        <dbReference type="ARBA" id="ARBA00049035"/>
    </source>
</evidence>
<evidence type="ECO:0000256" key="13">
    <source>
        <dbReference type="ARBA" id="ARBA00022909"/>
    </source>
</evidence>
<evidence type="ECO:0000256" key="11">
    <source>
        <dbReference type="ARBA" id="ARBA00022840"/>
    </source>
</evidence>
<evidence type="ECO:0000256" key="7">
    <source>
        <dbReference type="ARBA" id="ARBA00019357"/>
    </source>
</evidence>
<comment type="catalytic activity">
    <reaction evidence="19">
        <text>(6R)-5,10-methylenetetrahydrofolyl-(gamma-L-Glu)(n) + L-glutamate + ATP = (6R)-5,10-methylenetetrahydrofolyl-(gamma-L-Glu)(n+1) + ADP + phosphate + H(+)</text>
        <dbReference type="Rhea" id="RHEA:51912"/>
        <dbReference type="Rhea" id="RHEA-COMP:13257"/>
        <dbReference type="Rhea" id="RHEA-COMP:13258"/>
        <dbReference type="ChEBI" id="CHEBI:15378"/>
        <dbReference type="ChEBI" id="CHEBI:29985"/>
        <dbReference type="ChEBI" id="CHEBI:30616"/>
        <dbReference type="ChEBI" id="CHEBI:43474"/>
        <dbReference type="ChEBI" id="CHEBI:136572"/>
        <dbReference type="ChEBI" id="CHEBI:456216"/>
        <dbReference type="EC" id="6.3.2.17"/>
    </reaction>
</comment>
<dbReference type="InterPro" id="IPR004101">
    <property type="entry name" value="Mur_ligase_C"/>
</dbReference>
<dbReference type="GO" id="GO:0004326">
    <property type="term" value="F:tetrahydrofolylpolyglutamate synthase activity"/>
    <property type="evidence" value="ECO:0007669"/>
    <property type="project" value="UniProtKB-EC"/>
</dbReference>
<dbReference type="InterPro" id="IPR036615">
    <property type="entry name" value="Mur_ligase_C_dom_sf"/>
</dbReference>
<dbReference type="GO" id="GO:0005524">
    <property type="term" value="F:ATP binding"/>
    <property type="evidence" value="ECO:0007669"/>
    <property type="project" value="UniProtKB-KW"/>
</dbReference>
<evidence type="ECO:0000256" key="14">
    <source>
        <dbReference type="ARBA" id="ARBA00030048"/>
    </source>
</evidence>
<dbReference type="PANTHER" id="PTHR11136">
    <property type="entry name" value="FOLYLPOLYGLUTAMATE SYNTHASE-RELATED"/>
    <property type="match status" value="1"/>
</dbReference>
<evidence type="ECO:0000256" key="16">
    <source>
        <dbReference type="ARBA" id="ARBA00032510"/>
    </source>
</evidence>
<dbReference type="EC" id="6.3.2.17" evidence="6"/>
<evidence type="ECO:0000256" key="6">
    <source>
        <dbReference type="ARBA" id="ARBA00013025"/>
    </source>
</evidence>
<feature type="domain" description="Mur ligase C-terminal" evidence="21">
    <location>
        <begin position="282"/>
        <end position="379"/>
    </location>
</feature>
<evidence type="ECO:0000256" key="12">
    <source>
        <dbReference type="ARBA" id="ARBA00022842"/>
    </source>
</evidence>
<comment type="catalytic activity">
    <reaction evidence="18">
        <text>10-formyltetrahydrofolyl-(gamma-L-Glu)(n) + L-glutamate + ATP = 10-formyltetrahydrofolyl-(gamma-L-Glu)(n+1) + ADP + phosphate + H(+)</text>
        <dbReference type="Rhea" id="RHEA:51904"/>
        <dbReference type="Rhea" id="RHEA-COMP:13088"/>
        <dbReference type="Rhea" id="RHEA-COMP:14300"/>
        <dbReference type="ChEBI" id="CHEBI:15378"/>
        <dbReference type="ChEBI" id="CHEBI:29985"/>
        <dbReference type="ChEBI" id="CHEBI:30616"/>
        <dbReference type="ChEBI" id="CHEBI:43474"/>
        <dbReference type="ChEBI" id="CHEBI:134413"/>
        <dbReference type="ChEBI" id="CHEBI:456216"/>
        <dbReference type="EC" id="6.3.2.17"/>
    </reaction>
</comment>
<evidence type="ECO:0000256" key="8">
    <source>
        <dbReference type="ARBA" id="ARBA00022598"/>
    </source>
</evidence>
<evidence type="ECO:0000313" key="22">
    <source>
        <dbReference type="EMBL" id="PJZ67410.1"/>
    </source>
</evidence>
<gene>
    <name evidence="22" type="ORF">CH371_05105</name>
</gene>
<evidence type="ECO:0000256" key="1">
    <source>
        <dbReference type="ARBA" id="ARBA00002714"/>
    </source>
</evidence>
<dbReference type="NCBIfam" id="TIGR01499">
    <property type="entry name" value="folC"/>
    <property type="match status" value="1"/>
</dbReference>
<comment type="function">
    <text evidence="1">Functions in two distinct reactions of the de novo folate biosynthetic pathway. Catalyzes the addition of a glutamate residue to dihydropteroate (7,8-dihydropteroate or H2Pte) to form dihydrofolate (7,8-dihydrofolate monoglutamate or H2Pte-Glu). Also catalyzes successive additions of L-glutamate to tetrahydrofolate or 10-formyltetrahydrofolate or 5,10-methylenetetrahydrofolate, leading to folylpolyglutamate derivatives.</text>
</comment>
<keyword evidence="13" id="KW-0289">Folate biosynthesis</keyword>
<comment type="pathway">
    <text evidence="2">Cofactor biosynthesis; tetrahydrofolate biosynthesis; 7,8-dihydrofolate from 2-amino-4-hydroxy-6-hydroxymethyl-7,8-dihydropteridine diphosphate and 4-aminobenzoate: step 2/2.</text>
</comment>